<organism evidence="3 4">
    <name type="scientific">Hallella colorans</name>
    <dbReference type="NCBI Taxonomy" id="1703337"/>
    <lineage>
        <taxon>Bacteria</taxon>
        <taxon>Pseudomonadati</taxon>
        <taxon>Bacteroidota</taxon>
        <taxon>Bacteroidia</taxon>
        <taxon>Bacteroidales</taxon>
        <taxon>Prevotellaceae</taxon>
        <taxon>Hallella</taxon>
    </lineage>
</organism>
<comment type="caution">
    <text evidence="3">The sequence shown here is derived from an EMBL/GenBank/DDBJ whole genome shotgun (WGS) entry which is preliminary data.</text>
</comment>
<dbReference type="Proteomes" id="UP000245870">
    <property type="component" value="Unassembled WGS sequence"/>
</dbReference>
<keyword evidence="4" id="KW-1185">Reference proteome</keyword>
<evidence type="ECO:0000313" key="3">
    <source>
        <dbReference type="EMBL" id="PVX56491.1"/>
    </source>
</evidence>
<name>A0A2U0UFX8_9BACT</name>
<sequence>MKKQWKKDLERLGTEYVKTPPEGLLADIKREMLARGIVPAQPKRKISHAVSWPQMAVAASALVLLGVSAIGYLHHYHKSERTMADKAKCERKKTWDYGTSQNATANVISTAINDAGYQLKKNEKKDMAQSLGKMVSRLKFAMRKSPSAHTNYEGKTLLAQSDIDHDVVQIPLKHEGDAKIVDQNNASQTFMGNDLPQSQHYRSQYSTNRHNTLRHADTWQLTAYYMGQPHHQTGGGTDMMYTTSMTHFASEPVNGDDNNKSMSAISAPPVKREYHHRPIKIGVSAQYMIDDRWSILSGLTYSKLISTFTEETVVSTKTTEQTLHYIGIPISVTYSLWQSNYFNIYVKAGAEVEKLVKGKSVTKCVDIDRTAPPISKTLSEHKLLFSAHAAAGMAYKPVKMMSVFVEPGLEYYFKNQSDIKSSYTDKPLGGNVNVGIRLNIK</sequence>
<keyword evidence="1" id="KW-0472">Membrane</keyword>
<keyword evidence="1" id="KW-1133">Transmembrane helix</keyword>
<dbReference type="AlphaFoldDB" id="A0A2U0UFX8"/>
<feature type="domain" description="Outer membrane protein beta-barrel" evidence="2">
    <location>
        <begin position="274"/>
        <end position="396"/>
    </location>
</feature>
<dbReference type="Pfam" id="PF13568">
    <property type="entry name" value="OMP_b-brl_2"/>
    <property type="match status" value="1"/>
</dbReference>
<reference evidence="3 4" key="1">
    <citation type="submission" date="2018-05" db="EMBL/GenBank/DDBJ databases">
        <title>Genomic Encyclopedia of Type Strains, Phase IV (KMG-IV): sequencing the most valuable type-strain genomes for metagenomic binning, comparative biology and taxonomic classification.</title>
        <authorList>
            <person name="Goeker M."/>
        </authorList>
    </citation>
    <scope>NUCLEOTIDE SEQUENCE [LARGE SCALE GENOMIC DNA]</scope>
    <source>
        <strain evidence="3 4">DSM 100333</strain>
    </source>
</reference>
<evidence type="ECO:0000256" key="1">
    <source>
        <dbReference type="SAM" id="Phobius"/>
    </source>
</evidence>
<accession>A0A2U0UFX8</accession>
<proteinExistence type="predicted"/>
<protein>
    <submittedName>
        <fullName evidence="3">Outer membrane protein with beta-barrel domain</fullName>
    </submittedName>
</protein>
<keyword evidence="1" id="KW-0812">Transmembrane</keyword>
<evidence type="ECO:0000313" key="4">
    <source>
        <dbReference type="Proteomes" id="UP000245870"/>
    </source>
</evidence>
<dbReference type="EMBL" id="QENY01000006">
    <property type="protein sequence ID" value="PVX56491.1"/>
    <property type="molecule type" value="Genomic_DNA"/>
</dbReference>
<dbReference type="SUPFAM" id="SSF56925">
    <property type="entry name" value="OMPA-like"/>
    <property type="match status" value="1"/>
</dbReference>
<dbReference type="RefSeq" id="WP_116616171.1">
    <property type="nucleotide sequence ID" value="NZ_CAMQYP010000110.1"/>
</dbReference>
<feature type="transmembrane region" description="Helical" evidence="1">
    <location>
        <begin position="52"/>
        <end position="73"/>
    </location>
</feature>
<gene>
    <name evidence="3" type="ORF">C7379_10662</name>
</gene>
<evidence type="ECO:0000259" key="2">
    <source>
        <dbReference type="Pfam" id="PF13568"/>
    </source>
</evidence>
<dbReference type="InterPro" id="IPR011250">
    <property type="entry name" value="OMP/PagP_B-barrel"/>
</dbReference>
<dbReference type="OrthoDB" id="1150526at2"/>
<dbReference type="InterPro" id="IPR025665">
    <property type="entry name" value="Beta-barrel_OMP_2"/>
</dbReference>